<dbReference type="InterPro" id="IPR036844">
    <property type="entry name" value="Hint_dom_sf"/>
</dbReference>
<feature type="domain" description="Hedgehog/Intein (Hint)" evidence="1">
    <location>
        <begin position="155"/>
        <end position="291"/>
    </location>
</feature>
<name>A0A6N6JLS6_9RHOB</name>
<evidence type="ECO:0000313" key="3">
    <source>
        <dbReference type="Proteomes" id="UP000436822"/>
    </source>
</evidence>
<dbReference type="InterPro" id="IPR028992">
    <property type="entry name" value="Hedgehog/Intein_dom"/>
</dbReference>
<organism evidence="2 3">
    <name type="scientific">Litoreibacter roseus</name>
    <dbReference type="NCBI Taxonomy" id="2601869"/>
    <lineage>
        <taxon>Bacteria</taxon>
        <taxon>Pseudomonadati</taxon>
        <taxon>Pseudomonadota</taxon>
        <taxon>Alphaproteobacteria</taxon>
        <taxon>Rhodobacterales</taxon>
        <taxon>Roseobacteraceae</taxon>
        <taxon>Litoreibacter</taxon>
    </lineage>
</organism>
<evidence type="ECO:0000259" key="1">
    <source>
        <dbReference type="Pfam" id="PF13403"/>
    </source>
</evidence>
<dbReference type="Proteomes" id="UP000436822">
    <property type="component" value="Unassembled WGS sequence"/>
</dbReference>
<sequence>MPNYDIYILPESDITISGGEQLDGVTQGDGSHLVGEVITLNTNNWRPINITDNNTDFADSQGSNQTITNTETIDGQTFGAGTNVEAEYAIVVSDGTNTYTVIAFNFSTGSPAYATVEALAFIGPVGGFPPVGVPLTVISSQEGPSNPAEAHASPPCFTTDTLIQTPEVPRFVQDIRAGDLVETQTEGPQPVRWVGRGTYAARGRFAPICFKAGVLGNTRDLILSPQHRIQFVGWQAEYLLGEPAGLIPAHCFVNDDSVQRVEGGFVTYFHLMFDAHQIIFSEGVATESYFARGKATALGAAQVAEELADLFPECCKFIVSGKTILPSLKPYEARVLLSLAS</sequence>
<proteinExistence type="predicted"/>
<keyword evidence="3" id="KW-1185">Reference proteome</keyword>
<reference evidence="2 3" key="1">
    <citation type="submission" date="2019-12" db="EMBL/GenBank/DDBJ databases">
        <title>Litoreibacter badius sp. nov., a novel bacteriochlorophyll a-containing bacterium in the genus Litoreibacter.</title>
        <authorList>
            <person name="Kanamuro M."/>
            <person name="Takabe Y."/>
            <person name="Mori K."/>
            <person name="Takaichi S."/>
            <person name="Hanada S."/>
        </authorList>
    </citation>
    <scope>NUCLEOTIDE SEQUENCE [LARGE SCALE GENOMIC DNA]</scope>
    <source>
        <strain evidence="2 3">K6</strain>
    </source>
</reference>
<gene>
    <name evidence="2" type="ORF">KIN_40010</name>
</gene>
<evidence type="ECO:0000313" key="2">
    <source>
        <dbReference type="EMBL" id="GFE66927.1"/>
    </source>
</evidence>
<dbReference type="SUPFAM" id="SSF51294">
    <property type="entry name" value="Hedgehog/intein (Hint) domain"/>
    <property type="match status" value="1"/>
</dbReference>
<dbReference type="OrthoDB" id="6305173at2"/>
<dbReference type="AlphaFoldDB" id="A0A6N6JLS6"/>
<comment type="caution">
    <text evidence="2">The sequence shown here is derived from an EMBL/GenBank/DDBJ whole genome shotgun (WGS) entry which is preliminary data.</text>
</comment>
<dbReference type="EMBL" id="BLJE01000006">
    <property type="protein sequence ID" value="GFE66927.1"/>
    <property type="molecule type" value="Genomic_DNA"/>
</dbReference>
<dbReference type="Pfam" id="PF13403">
    <property type="entry name" value="Hint_2"/>
    <property type="match status" value="1"/>
</dbReference>
<dbReference type="RefSeq" id="WP_159810401.1">
    <property type="nucleotide sequence ID" value="NZ_BLJE01000006.1"/>
</dbReference>
<accession>A0A6N6JLS6</accession>
<protein>
    <recommendedName>
        <fullName evidence="1">Hedgehog/Intein (Hint) domain-containing protein</fullName>
    </recommendedName>
</protein>